<dbReference type="AlphaFoldDB" id="A0A6N7Q6I4"/>
<keyword evidence="1" id="KW-0472">Membrane</keyword>
<evidence type="ECO:0000256" key="1">
    <source>
        <dbReference type="SAM" id="Phobius"/>
    </source>
</evidence>
<gene>
    <name evidence="2" type="ORF">GF068_42395</name>
</gene>
<proteinExistence type="predicted"/>
<dbReference type="Proteomes" id="UP000440224">
    <property type="component" value="Unassembled WGS sequence"/>
</dbReference>
<protein>
    <submittedName>
        <fullName evidence="2">Uncharacterized protein</fullName>
    </submittedName>
</protein>
<evidence type="ECO:0000313" key="3">
    <source>
        <dbReference type="Proteomes" id="UP000440224"/>
    </source>
</evidence>
<feature type="transmembrane region" description="Helical" evidence="1">
    <location>
        <begin position="128"/>
        <end position="149"/>
    </location>
</feature>
<accession>A0A6N7Q6I4</accession>
<dbReference type="EMBL" id="WJIE01000036">
    <property type="protein sequence ID" value="MRG98520.1"/>
    <property type="molecule type" value="Genomic_DNA"/>
</dbReference>
<evidence type="ECO:0000313" key="2">
    <source>
        <dbReference type="EMBL" id="MRG98520.1"/>
    </source>
</evidence>
<dbReference type="RefSeq" id="WP_153825289.1">
    <property type="nucleotide sequence ID" value="NZ_WJIE01000036.1"/>
</dbReference>
<keyword evidence="1" id="KW-0812">Transmembrane</keyword>
<comment type="caution">
    <text evidence="2">The sequence shown here is derived from an EMBL/GenBank/DDBJ whole genome shotgun (WGS) entry which is preliminary data.</text>
</comment>
<keyword evidence="3" id="KW-1185">Reference proteome</keyword>
<organism evidence="2 3">
    <name type="scientific">Polyangium spumosum</name>
    <dbReference type="NCBI Taxonomy" id="889282"/>
    <lineage>
        <taxon>Bacteria</taxon>
        <taxon>Pseudomonadati</taxon>
        <taxon>Myxococcota</taxon>
        <taxon>Polyangia</taxon>
        <taxon>Polyangiales</taxon>
        <taxon>Polyangiaceae</taxon>
        <taxon>Polyangium</taxon>
    </lineage>
</organism>
<dbReference type="OrthoDB" id="5525579at2"/>
<sequence>MGLTRKHSEKQPFGPMVRELAIASVLLVLVFVRGGRFAPDLPNPSRLVDLEAVNETLCDVRRAWAPADNLVLRISTLAGSSQPARASRSETSRAGLGLGPLFDDYVFPVLEVLAVGLLGRARRIGIWGALILSVILTPIGGLLVTLLSGPLDEHPNPLG</sequence>
<name>A0A6N7Q6I4_9BACT</name>
<keyword evidence="1" id="KW-1133">Transmembrane helix</keyword>
<reference evidence="2 3" key="1">
    <citation type="submission" date="2019-10" db="EMBL/GenBank/DDBJ databases">
        <title>A soil myxobacterium in the family Polyangiaceae.</title>
        <authorList>
            <person name="Li Y."/>
            <person name="Wang J."/>
        </authorList>
    </citation>
    <scope>NUCLEOTIDE SEQUENCE [LARGE SCALE GENOMIC DNA]</scope>
    <source>
        <strain evidence="2 3">DSM 14734</strain>
    </source>
</reference>